<evidence type="ECO:0000256" key="1">
    <source>
        <dbReference type="SAM" id="SignalP"/>
    </source>
</evidence>
<dbReference type="RefSeq" id="XP_007829147.1">
    <property type="nucleotide sequence ID" value="XM_007830956.1"/>
</dbReference>
<evidence type="ECO:0000313" key="2">
    <source>
        <dbReference type="EMBL" id="ETS84350.1"/>
    </source>
</evidence>
<dbReference type="KEGG" id="pfy:PFICI_02375"/>
<dbReference type="EMBL" id="KI912110">
    <property type="protein sequence ID" value="ETS84350.1"/>
    <property type="molecule type" value="Genomic_DNA"/>
</dbReference>
<dbReference type="InParanoid" id="W3XE78"/>
<dbReference type="GeneID" id="19267388"/>
<dbReference type="OrthoDB" id="10663006at2759"/>
<name>W3XE78_PESFW</name>
<evidence type="ECO:0000313" key="3">
    <source>
        <dbReference type="Proteomes" id="UP000030651"/>
    </source>
</evidence>
<organism evidence="2 3">
    <name type="scientific">Pestalotiopsis fici (strain W106-1 / CGMCC3.15140)</name>
    <dbReference type="NCBI Taxonomy" id="1229662"/>
    <lineage>
        <taxon>Eukaryota</taxon>
        <taxon>Fungi</taxon>
        <taxon>Dikarya</taxon>
        <taxon>Ascomycota</taxon>
        <taxon>Pezizomycotina</taxon>
        <taxon>Sordariomycetes</taxon>
        <taxon>Xylariomycetidae</taxon>
        <taxon>Amphisphaeriales</taxon>
        <taxon>Sporocadaceae</taxon>
        <taxon>Pestalotiopsis</taxon>
    </lineage>
</organism>
<feature type="chain" id="PRO_5004835729" evidence="1">
    <location>
        <begin position="19"/>
        <end position="545"/>
    </location>
</feature>
<sequence>MLCLTLVLGLLFTKQALTKRHHQHHGHYTLMPPPVYSGGITAVPTSALSTSATLDNLQTTVPTTSTTSAHPVQPTFVLRDAEDQEVTLWYEEYAGDKRGFPYFRSASEVGNTSIFTLARNGNLVHISPELPTTNYVASGTEFYPFLFREPGSVFRLCACSIPNCTCSIDEDTLQLDCDCGGLTRFCIYPSRFIFPCNGSDAISSELFLYATPIASNTTTPASSAPSSTKSGNVAQPTFKIQDAGQTRKLAVSYDRNNINGKLGFPVATRLGENDTWTLNDKGNIVHVGPGSRTEGFILWGLEDRDFELAHPEHPEFEYGEGSKDYSPYTYTIDPITSRLTCNQNASLGICFIYVESFWSCAEPFADIQKIFWFAVPVDPPTPAATVTSTQSPQPTFRIQDAQQKSELYLDYSFVEPTSSIIFVKFGPVGAQPGVMPLFTLNERGNLIYVTPGTHFTGFHAYGVEFFPFRFGDPDPRFRDVFEDDCVCSIDSVTSQLSCNCAGVTVNCLQPCDKLTCLDECDPWHVFPVDPDILTIGSSSTGIVAA</sequence>
<keyword evidence="3" id="KW-1185">Reference proteome</keyword>
<dbReference type="AlphaFoldDB" id="W3XE78"/>
<keyword evidence="1" id="KW-0732">Signal</keyword>
<protein>
    <submittedName>
        <fullName evidence="2">Uncharacterized protein</fullName>
    </submittedName>
</protein>
<feature type="signal peptide" evidence="1">
    <location>
        <begin position="1"/>
        <end position="18"/>
    </location>
</feature>
<dbReference type="HOGENOM" id="CLU_499765_0_0_1"/>
<reference evidence="3" key="1">
    <citation type="journal article" date="2015" name="BMC Genomics">
        <title>Genomic and transcriptomic analysis of the endophytic fungus Pestalotiopsis fici reveals its lifestyle and high potential for synthesis of natural products.</title>
        <authorList>
            <person name="Wang X."/>
            <person name="Zhang X."/>
            <person name="Liu L."/>
            <person name="Xiang M."/>
            <person name="Wang W."/>
            <person name="Sun X."/>
            <person name="Che Y."/>
            <person name="Guo L."/>
            <person name="Liu G."/>
            <person name="Guo L."/>
            <person name="Wang C."/>
            <person name="Yin W.B."/>
            <person name="Stadler M."/>
            <person name="Zhang X."/>
            <person name="Liu X."/>
        </authorList>
    </citation>
    <scope>NUCLEOTIDE SEQUENCE [LARGE SCALE GENOMIC DNA]</scope>
    <source>
        <strain evidence="3">W106-1 / CGMCC3.15140</strain>
    </source>
</reference>
<gene>
    <name evidence="2" type="ORF">PFICI_02375</name>
</gene>
<proteinExistence type="predicted"/>
<accession>W3XE78</accession>
<dbReference type="Proteomes" id="UP000030651">
    <property type="component" value="Unassembled WGS sequence"/>
</dbReference>